<accession>A0A495RC72</accession>
<dbReference type="InterPro" id="IPR043130">
    <property type="entry name" value="CDP-OH_PTrfase_TM_dom"/>
</dbReference>
<organism evidence="2 3">
    <name type="scientific">Orbus hercynius</name>
    <dbReference type="NCBI Taxonomy" id="593135"/>
    <lineage>
        <taxon>Bacteria</taxon>
        <taxon>Pseudomonadati</taxon>
        <taxon>Pseudomonadota</taxon>
        <taxon>Gammaproteobacteria</taxon>
        <taxon>Orbales</taxon>
        <taxon>Orbaceae</taxon>
        <taxon>Orbus</taxon>
    </lineage>
</organism>
<evidence type="ECO:0000256" key="1">
    <source>
        <dbReference type="SAM" id="Phobius"/>
    </source>
</evidence>
<comment type="caution">
    <text evidence="2">The sequence shown here is derived from an EMBL/GenBank/DDBJ whole genome shotgun (WGS) entry which is preliminary data.</text>
</comment>
<feature type="transmembrane region" description="Helical" evidence="1">
    <location>
        <begin position="36"/>
        <end position="55"/>
    </location>
</feature>
<keyword evidence="3" id="KW-1185">Reference proteome</keyword>
<dbReference type="Gene3D" id="1.20.120.1760">
    <property type="match status" value="1"/>
</dbReference>
<protein>
    <submittedName>
        <fullName evidence="2">Phosphatidylglycerophosphate synthase</fullName>
    </submittedName>
</protein>
<keyword evidence="1" id="KW-1133">Transmembrane helix</keyword>
<dbReference type="AlphaFoldDB" id="A0A495RC72"/>
<name>A0A495RC72_9GAMM</name>
<dbReference type="Proteomes" id="UP000278542">
    <property type="component" value="Unassembled WGS sequence"/>
</dbReference>
<feature type="transmembrane region" description="Helical" evidence="1">
    <location>
        <begin position="61"/>
        <end position="83"/>
    </location>
</feature>
<gene>
    <name evidence="2" type="ORF">DES39_1828</name>
</gene>
<feature type="transmembrane region" description="Helical" evidence="1">
    <location>
        <begin position="186"/>
        <end position="205"/>
    </location>
</feature>
<feature type="transmembrane region" description="Helical" evidence="1">
    <location>
        <begin position="104"/>
        <end position="124"/>
    </location>
</feature>
<keyword evidence="1" id="KW-0472">Membrane</keyword>
<sequence length="249" mass="28013">MTTEIKNRRPIRSRETRWANKTAMWLSHKGIAPNDISLFSVICAEIAAIALLLAFNYTNYWLSMLFCLVAVVGMQSRLICNLLDGMVAIEGGAKSAVGPIYNELPDRLSDTIIFLGVGYGLWMFESAAYLAWAAALFSVMTAYIRLLGGTCGLEQKFLGPMAKQHRMTVLTAGCAASIFVPFYGHWILYICLWVITIGAFLTVIWRTYQIVLALNYQCQDDILPIEKEQNDNDKDTLSEDFPRIFIDKL</sequence>
<keyword evidence="1" id="KW-0812">Transmembrane</keyword>
<dbReference type="EMBL" id="RBWY01000004">
    <property type="protein sequence ID" value="RKS84618.1"/>
    <property type="molecule type" value="Genomic_DNA"/>
</dbReference>
<dbReference type="RefSeq" id="WP_211324680.1">
    <property type="nucleotide sequence ID" value="NZ_RBWY01000004.1"/>
</dbReference>
<evidence type="ECO:0000313" key="2">
    <source>
        <dbReference type="EMBL" id="RKS84618.1"/>
    </source>
</evidence>
<proteinExistence type="predicted"/>
<reference evidence="2 3" key="1">
    <citation type="submission" date="2018-10" db="EMBL/GenBank/DDBJ databases">
        <title>Genomic Encyclopedia of Type Strains, Phase IV (KMG-IV): sequencing the most valuable type-strain genomes for metagenomic binning, comparative biology and taxonomic classification.</title>
        <authorList>
            <person name="Goeker M."/>
        </authorList>
    </citation>
    <scope>NUCLEOTIDE SEQUENCE [LARGE SCALE GENOMIC DNA]</scope>
    <source>
        <strain evidence="2 3">DSM 22228</strain>
    </source>
</reference>
<evidence type="ECO:0000313" key="3">
    <source>
        <dbReference type="Proteomes" id="UP000278542"/>
    </source>
</evidence>